<gene>
    <name evidence="1" type="primary">cotS_1</name>
    <name evidence="1" type="ORF">CLTEP_01400</name>
</gene>
<dbReference type="GO" id="GO:0042601">
    <property type="term" value="C:endospore-forming forespore"/>
    <property type="evidence" value="ECO:0007669"/>
    <property type="project" value="TreeGrafter"/>
</dbReference>
<dbReference type="InterPro" id="IPR011009">
    <property type="entry name" value="Kinase-like_dom_sf"/>
</dbReference>
<dbReference type="PANTHER" id="PTHR39179">
    <property type="entry name" value="SPORE COAT PROTEIN I"/>
    <property type="match status" value="1"/>
</dbReference>
<reference evidence="1 2" key="1">
    <citation type="submission" date="2016-02" db="EMBL/GenBank/DDBJ databases">
        <title>Genome sequence of Clostridium tepidiprofundi DSM 19306.</title>
        <authorList>
            <person name="Poehlein A."/>
            <person name="Daniel R."/>
        </authorList>
    </citation>
    <scope>NUCLEOTIDE SEQUENCE [LARGE SCALE GENOMIC DNA]</scope>
    <source>
        <strain evidence="1 2">DSM 19306</strain>
    </source>
</reference>
<dbReference type="Proteomes" id="UP000075531">
    <property type="component" value="Unassembled WGS sequence"/>
</dbReference>
<dbReference type="PANTHER" id="PTHR39179:SF1">
    <property type="entry name" value="SPORE COAT PROTEIN I"/>
    <property type="match status" value="1"/>
</dbReference>
<keyword evidence="2" id="KW-1185">Reference proteome</keyword>
<dbReference type="PATRIC" id="fig|1121338.3.peg.142"/>
<keyword evidence="1" id="KW-0167">Capsid protein</keyword>
<name>A0A151B7X8_9CLOT</name>
<keyword evidence="1" id="KW-0946">Virion</keyword>
<proteinExistence type="predicted"/>
<dbReference type="AlphaFoldDB" id="A0A151B7X8"/>
<dbReference type="SUPFAM" id="SSF56112">
    <property type="entry name" value="Protein kinase-like (PK-like)"/>
    <property type="match status" value="1"/>
</dbReference>
<dbReference type="OrthoDB" id="9771902at2"/>
<accession>A0A151B7X8</accession>
<dbReference type="Gene3D" id="3.90.1200.10">
    <property type="match status" value="1"/>
</dbReference>
<sequence length="351" mass="42375">MNYRKLSDNSKCTYEEEIILNEICKNYGLKFLTASKVRSAYKVKLKDSKEICIKKMKNGRKKVLSSYKLVEDLRKLGFENTPRYLKTTNEHVYVKYKNMIFFATEWINGVECDLSNINEACKAAKLMAEFHKSTELLNVEKYNIKNNMKNWSKIFIDNLNDFERFENSISKKRLINEFDNMFLANIDKFYYRGLKALNTLNSSQYHKISREYSSKKTICHNSFYYQNIIKKDKEFYLIDMNSIIIDLRFNDLGKFIQRLMYKKEYKWGFNSARAIIESYNSIYKLSKNELEIMLAFIIFPHKFWKLGKKRYINNKNWSEDKYIHKLNKIIKYLQYQDAFINEYINFLIDYH</sequence>
<dbReference type="RefSeq" id="WP_066821031.1">
    <property type="nucleotide sequence ID" value="NZ_LTBA01000001.1"/>
</dbReference>
<dbReference type="InterPro" id="IPR014255">
    <property type="entry name" value="Spore_coat_CotS"/>
</dbReference>
<dbReference type="Gene3D" id="3.30.200.20">
    <property type="entry name" value="Phosphorylase Kinase, domain 1"/>
    <property type="match status" value="1"/>
</dbReference>
<evidence type="ECO:0000313" key="2">
    <source>
        <dbReference type="Proteomes" id="UP000075531"/>
    </source>
</evidence>
<evidence type="ECO:0000313" key="1">
    <source>
        <dbReference type="EMBL" id="KYH35747.1"/>
    </source>
</evidence>
<dbReference type="EMBL" id="LTBA01000001">
    <property type="protein sequence ID" value="KYH35747.1"/>
    <property type="molecule type" value="Genomic_DNA"/>
</dbReference>
<comment type="caution">
    <text evidence="1">The sequence shown here is derived from an EMBL/GenBank/DDBJ whole genome shotgun (WGS) entry which is preliminary data.</text>
</comment>
<protein>
    <submittedName>
        <fullName evidence="1">Spore coat protein S</fullName>
    </submittedName>
</protein>
<dbReference type="InterPro" id="IPR047175">
    <property type="entry name" value="CotS-like"/>
</dbReference>
<dbReference type="NCBIfam" id="TIGR02906">
    <property type="entry name" value="spore_CotS"/>
    <property type="match status" value="1"/>
</dbReference>
<dbReference type="STRING" id="1121338.CLTEP_01400"/>
<organism evidence="1 2">
    <name type="scientific">Clostridium tepidiprofundi DSM 19306</name>
    <dbReference type="NCBI Taxonomy" id="1121338"/>
    <lineage>
        <taxon>Bacteria</taxon>
        <taxon>Bacillati</taxon>
        <taxon>Bacillota</taxon>
        <taxon>Clostridia</taxon>
        <taxon>Eubacteriales</taxon>
        <taxon>Clostridiaceae</taxon>
        <taxon>Clostridium</taxon>
    </lineage>
</organism>